<dbReference type="PANTHER" id="PTHR43765:SF2">
    <property type="entry name" value="2-DEHYDROPANTOATE 2-REDUCTASE"/>
    <property type="match status" value="1"/>
</dbReference>
<dbReference type="InterPro" id="IPR036291">
    <property type="entry name" value="NAD(P)-bd_dom_sf"/>
</dbReference>
<dbReference type="InterPro" id="IPR003710">
    <property type="entry name" value="ApbA"/>
</dbReference>
<dbReference type="GO" id="GO:0015940">
    <property type="term" value="P:pantothenate biosynthetic process"/>
    <property type="evidence" value="ECO:0007669"/>
    <property type="project" value="InterPro"/>
</dbReference>
<evidence type="ECO:0000256" key="2">
    <source>
        <dbReference type="ARBA" id="ARBA00013014"/>
    </source>
</evidence>
<evidence type="ECO:0000259" key="8">
    <source>
        <dbReference type="Pfam" id="PF08546"/>
    </source>
</evidence>
<dbReference type="InterPro" id="IPR013752">
    <property type="entry name" value="KPA_reductase"/>
</dbReference>
<comment type="function">
    <text evidence="6">Catalyzes the NADPH-dependent reduction of ketopantoate into pantoic acid.</text>
</comment>
<dbReference type="GO" id="GO:0050661">
    <property type="term" value="F:NADP binding"/>
    <property type="evidence" value="ECO:0007669"/>
    <property type="project" value="TreeGrafter"/>
</dbReference>
<dbReference type="GO" id="GO:0008677">
    <property type="term" value="F:2-dehydropantoate 2-reductase activity"/>
    <property type="evidence" value="ECO:0007669"/>
    <property type="project" value="UniProtKB-EC"/>
</dbReference>
<keyword evidence="4 6" id="KW-0560">Oxidoreductase</keyword>
<keyword evidence="3 6" id="KW-0521">NADP</keyword>
<comment type="similarity">
    <text evidence="1 6">Belongs to the ketopantoate reductase family.</text>
</comment>
<dbReference type="EMBL" id="JAIXMP010000011">
    <property type="protein sequence ID" value="KAI9264980.1"/>
    <property type="molecule type" value="Genomic_DNA"/>
</dbReference>
<dbReference type="NCBIfam" id="TIGR00745">
    <property type="entry name" value="apbA_panE"/>
    <property type="match status" value="1"/>
</dbReference>
<dbReference type="SUPFAM" id="SSF51735">
    <property type="entry name" value="NAD(P)-binding Rossmann-fold domains"/>
    <property type="match status" value="1"/>
</dbReference>
<dbReference type="InterPro" id="IPR013328">
    <property type="entry name" value="6PGD_dom2"/>
</dbReference>
<proteinExistence type="inferred from homology"/>
<keyword evidence="10" id="KW-1185">Reference proteome</keyword>
<dbReference type="Pfam" id="PF08546">
    <property type="entry name" value="ApbA_C"/>
    <property type="match status" value="1"/>
</dbReference>
<dbReference type="GO" id="GO:0005739">
    <property type="term" value="C:mitochondrion"/>
    <property type="evidence" value="ECO:0007669"/>
    <property type="project" value="TreeGrafter"/>
</dbReference>
<sequence>MRFHVLGTGAVGCHVAFDLRSRHNVTLILRSQRTLQDFRNRQNEIIYQRINQADPIRKGGFDTLIASDINMGTLKSPMEAVVVTTKSQHAKEAVRSIKPYLSRSSTLVLLQNGMGVADELLESLWSTRKERQESAPAIILGVNRHATVRTEPFSVQHVSGWERPGDGYFLAAFPPSPDFTSSEQQQYKDQTNAVMQGFCNVPGLNTKVVEWQDLQTRMMRKLVVNCGMNAITGILESTNGDMIRNPHGSQLIRTICEECAQVLTELNTTADDLYEMVESTAIGSSETKCTTVQDILAKRLTEIEYINGYVIRLAKERNIPVPTHQLLVSLLHAKEHHIHAG</sequence>
<evidence type="ECO:0000313" key="9">
    <source>
        <dbReference type="EMBL" id="KAI9264980.1"/>
    </source>
</evidence>
<evidence type="ECO:0000256" key="6">
    <source>
        <dbReference type="RuleBase" id="RU362068"/>
    </source>
</evidence>
<evidence type="ECO:0000256" key="4">
    <source>
        <dbReference type="ARBA" id="ARBA00023002"/>
    </source>
</evidence>
<dbReference type="InterPro" id="IPR013332">
    <property type="entry name" value="KPR_N"/>
</dbReference>
<comment type="catalytic activity">
    <reaction evidence="6">
        <text>(R)-pantoate + NADP(+) = 2-dehydropantoate + NADPH + H(+)</text>
        <dbReference type="Rhea" id="RHEA:16233"/>
        <dbReference type="ChEBI" id="CHEBI:11561"/>
        <dbReference type="ChEBI" id="CHEBI:15378"/>
        <dbReference type="ChEBI" id="CHEBI:15980"/>
        <dbReference type="ChEBI" id="CHEBI:57783"/>
        <dbReference type="ChEBI" id="CHEBI:58349"/>
        <dbReference type="EC" id="1.1.1.169"/>
    </reaction>
</comment>
<dbReference type="Gene3D" id="3.40.50.720">
    <property type="entry name" value="NAD(P)-binding Rossmann-like Domain"/>
    <property type="match status" value="1"/>
</dbReference>
<feature type="domain" description="Ketopantoate reductase N-terminal" evidence="7">
    <location>
        <begin position="3"/>
        <end position="158"/>
    </location>
</feature>
<reference evidence="9" key="2">
    <citation type="submission" date="2023-02" db="EMBL/GenBank/DDBJ databases">
        <authorList>
            <consortium name="DOE Joint Genome Institute"/>
            <person name="Mondo S.J."/>
            <person name="Chang Y."/>
            <person name="Wang Y."/>
            <person name="Ahrendt S."/>
            <person name="Andreopoulos W."/>
            <person name="Barry K."/>
            <person name="Beard J."/>
            <person name="Benny G.L."/>
            <person name="Blankenship S."/>
            <person name="Bonito G."/>
            <person name="Cuomo C."/>
            <person name="Desiro A."/>
            <person name="Gervers K.A."/>
            <person name="Hundley H."/>
            <person name="Kuo A."/>
            <person name="LaButti K."/>
            <person name="Lang B.F."/>
            <person name="Lipzen A."/>
            <person name="O'Donnell K."/>
            <person name="Pangilinan J."/>
            <person name="Reynolds N."/>
            <person name="Sandor L."/>
            <person name="Smith M.W."/>
            <person name="Tsang A."/>
            <person name="Grigoriev I.V."/>
            <person name="Stajich J.E."/>
            <person name="Spatafora J.W."/>
        </authorList>
    </citation>
    <scope>NUCLEOTIDE SEQUENCE</scope>
    <source>
        <strain evidence="9">RSA 2281</strain>
    </source>
</reference>
<dbReference type="Proteomes" id="UP001209540">
    <property type="component" value="Unassembled WGS sequence"/>
</dbReference>
<accession>A0AAD5K1N1</accession>
<evidence type="ECO:0000256" key="5">
    <source>
        <dbReference type="ARBA" id="ARBA00032024"/>
    </source>
</evidence>
<dbReference type="Pfam" id="PF02558">
    <property type="entry name" value="ApbA"/>
    <property type="match status" value="1"/>
</dbReference>
<dbReference type="Gene3D" id="1.10.1040.10">
    <property type="entry name" value="N-(1-d-carboxylethyl)-l-norvaline Dehydrogenase, domain 2"/>
    <property type="match status" value="1"/>
</dbReference>
<dbReference type="InterPro" id="IPR008927">
    <property type="entry name" value="6-PGluconate_DH-like_C_sf"/>
</dbReference>
<dbReference type="SUPFAM" id="SSF48179">
    <property type="entry name" value="6-phosphogluconate dehydrogenase C-terminal domain-like"/>
    <property type="match status" value="1"/>
</dbReference>
<evidence type="ECO:0000259" key="7">
    <source>
        <dbReference type="Pfam" id="PF02558"/>
    </source>
</evidence>
<evidence type="ECO:0000256" key="1">
    <source>
        <dbReference type="ARBA" id="ARBA00007870"/>
    </source>
</evidence>
<protein>
    <recommendedName>
        <fullName evidence="2 6">2-dehydropantoate 2-reductase</fullName>
        <ecNumber evidence="2 6">1.1.1.169</ecNumber>
    </recommendedName>
    <alternativeName>
        <fullName evidence="5 6">Ketopantoate reductase</fullName>
    </alternativeName>
</protein>
<organism evidence="9 10">
    <name type="scientific">Phascolomyces articulosus</name>
    <dbReference type="NCBI Taxonomy" id="60185"/>
    <lineage>
        <taxon>Eukaryota</taxon>
        <taxon>Fungi</taxon>
        <taxon>Fungi incertae sedis</taxon>
        <taxon>Mucoromycota</taxon>
        <taxon>Mucoromycotina</taxon>
        <taxon>Mucoromycetes</taxon>
        <taxon>Mucorales</taxon>
        <taxon>Lichtheimiaceae</taxon>
        <taxon>Phascolomyces</taxon>
    </lineage>
</organism>
<evidence type="ECO:0000256" key="3">
    <source>
        <dbReference type="ARBA" id="ARBA00022857"/>
    </source>
</evidence>
<dbReference type="PANTHER" id="PTHR43765">
    <property type="entry name" value="2-DEHYDROPANTOATE 2-REDUCTASE-RELATED"/>
    <property type="match status" value="1"/>
</dbReference>
<dbReference type="InterPro" id="IPR050838">
    <property type="entry name" value="Ketopantoate_reductase"/>
</dbReference>
<dbReference type="EC" id="1.1.1.169" evidence="2 6"/>
<reference evidence="9" key="1">
    <citation type="journal article" date="2022" name="IScience">
        <title>Evolution of zygomycete secretomes and the origins of terrestrial fungal ecologies.</title>
        <authorList>
            <person name="Chang Y."/>
            <person name="Wang Y."/>
            <person name="Mondo S."/>
            <person name="Ahrendt S."/>
            <person name="Andreopoulos W."/>
            <person name="Barry K."/>
            <person name="Beard J."/>
            <person name="Benny G.L."/>
            <person name="Blankenship S."/>
            <person name="Bonito G."/>
            <person name="Cuomo C."/>
            <person name="Desiro A."/>
            <person name="Gervers K.A."/>
            <person name="Hundley H."/>
            <person name="Kuo A."/>
            <person name="LaButti K."/>
            <person name="Lang B.F."/>
            <person name="Lipzen A."/>
            <person name="O'Donnell K."/>
            <person name="Pangilinan J."/>
            <person name="Reynolds N."/>
            <person name="Sandor L."/>
            <person name="Smith M.E."/>
            <person name="Tsang A."/>
            <person name="Grigoriev I.V."/>
            <person name="Stajich J.E."/>
            <person name="Spatafora J.W."/>
        </authorList>
    </citation>
    <scope>NUCLEOTIDE SEQUENCE</scope>
    <source>
        <strain evidence="9">RSA 2281</strain>
    </source>
</reference>
<gene>
    <name evidence="9" type="ORF">BDA99DRAFT_571327</name>
</gene>
<dbReference type="AlphaFoldDB" id="A0AAD5K1N1"/>
<evidence type="ECO:0000313" key="10">
    <source>
        <dbReference type="Proteomes" id="UP001209540"/>
    </source>
</evidence>
<feature type="domain" description="Ketopantoate reductase C-terminal" evidence="8">
    <location>
        <begin position="213"/>
        <end position="335"/>
    </location>
</feature>
<name>A0AAD5K1N1_9FUNG</name>
<comment type="caution">
    <text evidence="9">The sequence shown here is derived from an EMBL/GenBank/DDBJ whole genome shotgun (WGS) entry which is preliminary data.</text>
</comment>